<dbReference type="PANTHER" id="PTHR43642:SF1">
    <property type="entry name" value="HYBRID SIGNAL TRANSDUCTION HISTIDINE KINASE G"/>
    <property type="match status" value="1"/>
</dbReference>
<accession>A0ABR8E5H8</accession>
<evidence type="ECO:0000313" key="1">
    <source>
        <dbReference type="EMBL" id="MBD2537007.1"/>
    </source>
</evidence>
<dbReference type="InterPro" id="IPR053159">
    <property type="entry name" value="Hybrid_Histidine_Kinase"/>
</dbReference>
<sequence>ITLEDLRKAGTTINQLTLEPLGLEAVAQLIADTLHSDTAWVQPLAELIINKTDGNPFFVNEFLKTLYAEYLLSFGFASRTWQWDIAQIHARDITDNVVELMIGKLKQLPQSTQNLLSLAACVGTNFSLSILATICEKSPDELYPELIEAVHAGVILPTSELDAQLLIQDYKFLHDRIQQAASTLIDENQKQILHLQIGRNLWQQAGETLSENIFEIVDHLNLSIELMIEPVEREAIAQLNLMAARKAKAATAFSAALRYLTTGIELFRSESWQGQYDLTLALHSEATEVAYLCGNFDEMEKWATVVLQQAKTILDKVKVYEVKIQSCVAQSQQLEAIKIGLKVLEQLGVSLLELPTELDIKQRLKETTAALMQRNIEELVKLPSMTDAYKLAAMRISSSIGSATYQVASVLLPLITCEQVNLSIKYGNSPFSSFAYAA</sequence>
<dbReference type="PANTHER" id="PTHR43642">
    <property type="entry name" value="HYBRID SIGNAL TRANSDUCTION HISTIDINE KINASE G"/>
    <property type="match status" value="1"/>
</dbReference>
<dbReference type="EMBL" id="JACJSI010000627">
    <property type="protein sequence ID" value="MBD2537007.1"/>
    <property type="molecule type" value="Genomic_DNA"/>
</dbReference>
<keyword evidence="1" id="KW-0418">Kinase</keyword>
<gene>
    <name evidence="1" type="ORF">H6G97_50535</name>
</gene>
<name>A0ABR8E5H8_9NOSO</name>
<comment type="caution">
    <text evidence="1">The sequence shown here is derived from an EMBL/GenBank/DDBJ whole genome shotgun (WGS) entry which is preliminary data.</text>
</comment>
<organism evidence="1 2">
    <name type="scientific">Nostoc flagelliforme FACHB-838</name>
    <dbReference type="NCBI Taxonomy" id="2692904"/>
    <lineage>
        <taxon>Bacteria</taxon>
        <taxon>Bacillati</taxon>
        <taxon>Cyanobacteriota</taxon>
        <taxon>Cyanophyceae</taxon>
        <taxon>Nostocales</taxon>
        <taxon>Nostocaceae</taxon>
        <taxon>Nostoc</taxon>
    </lineage>
</organism>
<evidence type="ECO:0000313" key="2">
    <source>
        <dbReference type="Proteomes" id="UP000623440"/>
    </source>
</evidence>
<proteinExistence type="predicted"/>
<dbReference type="GO" id="GO:0016301">
    <property type="term" value="F:kinase activity"/>
    <property type="evidence" value="ECO:0007669"/>
    <property type="project" value="UniProtKB-KW"/>
</dbReference>
<dbReference type="Proteomes" id="UP000623440">
    <property type="component" value="Unassembled WGS sequence"/>
</dbReference>
<keyword evidence="1" id="KW-0808">Transferase</keyword>
<dbReference type="RefSeq" id="WP_422394294.1">
    <property type="nucleotide sequence ID" value="NZ_JACJSI010000627.1"/>
</dbReference>
<keyword evidence="2" id="KW-1185">Reference proteome</keyword>
<feature type="non-terminal residue" evidence="1">
    <location>
        <position position="1"/>
    </location>
</feature>
<protein>
    <submittedName>
        <fullName evidence="1">Serine/threonine-protein kinase PknK</fullName>
    </submittedName>
</protein>
<reference evidence="1 2" key="1">
    <citation type="journal article" date="2020" name="ISME J.">
        <title>Comparative genomics reveals insights into cyanobacterial evolution and habitat adaptation.</title>
        <authorList>
            <person name="Chen M.Y."/>
            <person name="Teng W.K."/>
            <person name="Zhao L."/>
            <person name="Hu C.X."/>
            <person name="Zhou Y.K."/>
            <person name="Han B.P."/>
            <person name="Song L.R."/>
            <person name="Shu W.S."/>
        </authorList>
    </citation>
    <scope>NUCLEOTIDE SEQUENCE [LARGE SCALE GENOMIC DNA]</scope>
    <source>
        <strain evidence="1 2">FACHB-838</strain>
    </source>
</reference>